<keyword evidence="2" id="KW-1185">Reference proteome</keyword>
<accession>A0AAX3ED43</accession>
<dbReference type="AlphaFoldDB" id="A0AAX3ED43"/>
<dbReference type="RefSeq" id="WP_139126758.1">
    <property type="nucleotide sequence ID" value="NZ_CP043010.1"/>
</dbReference>
<evidence type="ECO:0008006" key="3">
    <source>
        <dbReference type="Google" id="ProtNLM"/>
    </source>
</evidence>
<gene>
    <name evidence="1" type="ORF">NL394_12990</name>
</gene>
<name>A0AAX3ED43_PAEUR</name>
<evidence type="ECO:0000313" key="2">
    <source>
        <dbReference type="Proteomes" id="UP001163293"/>
    </source>
</evidence>
<evidence type="ECO:0000313" key="1">
    <source>
        <dbReference type="EMBL" id="UYV95997.1"/>
    </source>
</evidence>
<organism evidence="1 2">
    <name type="scientific">Paenarthrobacter ureafaciens</name>
    <dbReference type="NCBI Taxonomy" id="37931"/>
    <lineage>
        <taxon>Bacteria</taxon>
        <taxon>Bacillati</taxon>
        <taxon>Actinomycetota</taxon>
        <taxon>Actinomycetes</taxon>
        <taxon>Micrococcales</taxon>
        <taxon>Micrococcaceae</taxon>
        <taxon>Paenarthrobacter</taxon>
    </lineage>
</organism>
<protein>
    <recommendedName>
        <fullName evidence="3">Transposase</fullName>
    </recommendedName>
</protein>
<proteinExistence type="predicted"/>
<reference evidence="1" key="1">
    <citation type="submission" date="2022-07" db="EMBL/GenBank/DDBJ databases">
        <authorList>
            <person name="Wu T."/>
        </authorList>
    </citation>
    <scope>NUCLEOTIDE SEQUENCE</scope>
    <source>
        <strain evidence="1">SD-1</strain>
    </source>
</reference>
<dbReference type="EMBL" id="CP101185">
    <property type="protein sequence ID" value="UYV95997.1"/>
    <property type="molecule type" value="Genomic_DNA"/>
</dbReference>
<sequence length="85" mass="9270">MRVRTAFEHRKKDVTAMTITTNSAVGRNRAAQPEDRSEQICDDARLLVSAHSADATDCRDLTLMLGLVEVDPSGTLTKANPWDAG</sequence>
<dbReference type="Proteomes" id="UP001163293">
    <property type="component" value="Chromosome"/>
</dbReference>